<dbReference type="InterPro" id="IPR014729">
    <property type="entry name" value="Rossmann-like_a/b/a_fold"/>
</dbReference>
<evidence type="ECO:0000256" key="9">
    <source>
        <dbReference type="ARBA" id="ARBA00022884"/>
    </source>
</evidence>
<dbReference type="InterPro" id="IPR046884">
    <property type="entry name" value="MnmA-like_central"/>
</dbReference>
<evidence type="ECO:0000256" key="8">
    <source>
        <dbReference type="ARBA" id="ARBA00022840"/>
    </source>
</evidence>
<evidence type="ECO:0000259" key="13">
    <source>
        <dbReference type="Pfam" id="PF20259"/>
    </source>
</evidence>
<evidence type="ECO:0000256" key="11">
    <source>
        <dbReference type="ARBA" id="ARBA00049564"/>
    </source>
</evidence>
<evidence type="ECO:0000256" key="4">
    <source>
        <dbReference type="ARBA" id="ARBA00022555"/>
    </source>
</evidence>
<keyword evidence="9" id="KW-0694">RNA-binding</keyword>
<protein>
    <recommendedName>
        <fullName evidence="3">tRNA-5-taurinomethyluridine 2-sulfurtransferase</fullName>
        <ecNumber evidence="3">2.8.1.14</ecNumber>
    </recommendedName>
</protein>
<dbReference type="SUPFAM" id="SSF52402">
    <property type="entry name" value="Adenine nucleotide alpha hydrolases-like"/>
    <property type="match status" value="1"/>
</dbReference>
<evidence type="ECO:0000256" key="5">
    <source>
        <dbReference type="ARBA" id="ARBA00022679"/>
    </source>
</evidence>
<dbReference type="Gene3D" id="3.40.50.620">
    <property type="entry name" value="HUPs"/>
    <property type="match status" value="1"/>
</dbReference>
<evidence type="ECO:0000256" key="2">
    <source>
        <dbReference type="ARBA" id="ARBA00006191"/>
    </source>
</evidence>
<dbReference type="Pfam" id="PF03054">
    <property type="entry name" value="tRNA_Me_trans"/>
    <property type="match status" value="1"/>
</dbReference>
<keyword evidence="5" id="KW-0808">Transferase</keyword>
<dbReference type="GO" id="GO:0061708">
    <property type="term" value="F:tRNA-5-taurinomethyluridine 2-sulfurtransferase"/>
    <property type="evidence" value="ECO:0007669"/>
    <property type="project" value="UniProtKB-EC"/>
</dbReference>
<dbReference type="Proteomes" id="UP000822688">
    <property type="component" value="Chromosome 1"/>
</dbReference>
<accession>A0A8T0JBC9</accession>
<organism evidence="14 15">
    <name type="scientific">Ceratodon purpureus</name>
    <name type="common">Fire moss</name>
    <name type="synonym">Dicranum purpureum</name>
    <dbReference type="NCBI Taxonomy" id="3225"/>
    <lineage>
        <taxon>Eukaryota</taxon>
        <taxon>Viridiplantae</taxon>
        <taxon>Streptophyta</taxon>
        <taxon>Embryophyta</taxon>
        <taxon>Bryophyta</taxon>
        <taxon>Bryophytina</taxon>
        <taxon>Bryopsida</taxon>
        <taxon>Dicranidae</taxon>
        <taxon>Pseudoditrichales</taxon>
        <taxon>Ditrichaceae</taxon>
        <taxon>Ceratodon</taxon>
    </lineage>
</organism>
<feature type="domain" description="tRNA-specific 2-thiouridylase MnmA-like C-terminal" evidence="12">
    <location>
        <begin position="302"/>
        <end position="335"/>
    </location>
</feature>
<keyword evidence="6" id="KW-0819">tRNA processing</keyword>
<comment type="function">
    <text evidence="1">Catalyzes the 2-thiolation of uridine at the wobble position (U34) of mitochondrial tRNA(Lys), tRNA(Glu) and tRNA(Gln). Required for the formation of 5-taurinomethyl-2-thiouridine (tm5s2U) of mitochondrial tRNA(Lys), tRNA(Glu), and tRNA(Gln) at the wobble position. ATP is required to activate the C2 atom of the wobble base.</text>
</comment>
<dbReference type="EMBL" id="CM026421">
    <property type="protein sequence ID" value="KAG0592785.1"/>
    <property type="molecule type" value="Genomic_DNA"/>
</dbReference>
<keyword evidence="15" id="KW-1185">Reference proteome</keyword>
<dbReference type="GO" id="GO:0000049">
    <property type="term" value="F:tRNA binding"/>
    <property type="evidence" value="ECO:0007669"/>
    <property type="project" value="UniProtKB-KW"/>
</dbReference>
<reference evidence="14" key="1">
    <citation type="submission" date="2020-06" db="EMBL/GenBank/DDBJ databases">
        <title>WGS assembly of Ceratodon purpureus strain R40.</title>
        <authorList>
            <person name="Carey S.B."/>
            <person name="Jenkins J."/>
            <person name="Shu S."/>
            <person name="Lovell J.T."/>
            <person name="Sreedasyam A."/>
            <person name="Maumus F."/>
            <person name="Tiley G.P."/>
            <person name="Fernandez-Pozo N."/>
            <person name="Barry K."/>
            <person name="Chen C."/>
            <person name="Wang M."/>
            <person name="Lipzen A."/>
            <person name="Daum C."/>
            <person name="Saski C.A."/>
            <person name="Payton A.C."/>
            <person name="Mcbreen J.C."/>
            <person name="Conrad R.E."/>
            <person name="Kollar L.M."/>
            <person name="Olsson S."/>
            <person name="Huttunen S."/>
            <person name="Landis J.B."/>
            <person name="Wickett N.J."/>
            <person name="Johnson M.G."/>
            <person name="Rensing S.A."/>
            <person name="Grimwood J."/>
            <person name="Schmutz J."/>
            <person name="Mcdaniel S.F."/>
        </authorList>
    </citation>
    <scope>NUCLEOTIDE SEQUENCE</scope>
    <source>
        <strain evidence="14">R40</strain>
    </source>
</reference>
<dbReference type="Gene3D" id="2.40.30.10">
    <property type="entry name" value="Translation factors"/>
    <property type="match status" value="1"/>
</dbReference>
<dbReference type="AlphaFoldDB" id="A0A8T0JBC9"/>
<evidence type="ECO:0000313" key="15">
    <source>
        <dbReference type="Proteomes" id="UP000822688"/>
    </source>
</evidence>
<evidence type="ECO:0000256" key="6">
    <source>
        <dbReference type="ARBA" id="ARBA00022694"/>
    </source>
</evidence>
<dbReference type="Pfam" id="PF20259">
    <property type="entry name" value="tRNA_Me_trans_M"/>
    <property type="match status" value="1"/>
</dbReference>
<dbReference type="InterPro" id="IPR004506">
    <property type="entry name" value="MnmA-like"/>
</dbReference>
<dbReference type="EC" id="2.8.1.14" evidence="3"/>
<keyword evidence="8" id="KW-0067">ATP-binding</keyword>
<comment type="caution">
    <text evidence="14">The sequence shown here is derived from an EMBL/GenBank/DDBJ whole genome shotgun (WGS) entry which is preliminary data.</text>
</comment>
<dbReference type="PANTHER" id="PTHR11933">
    <property type="entry name" value="TRNA 5-METHYLAMINOMETHYL-2-THIOURIDYLATE -METHYLTRANSFERASE"/>
    <property type="match status" value="1"/>
</dbReference>
<name>A0A8T0JBC9_CERPU</name>
<dbReference type="Gene3D" id="2.30.30.280">
    <property type="entry name" value="Adenine nucleotide alpha hydrolases-like domains"/>
    <property type="match status" value="1"/>
</dbReference>
<gene>
    <name evidence="14" type="ORF">KC19_1G280800</name>
</gene>
<evidence type="ECO:0000256" key="10">
    <source>
        <dbReference type="ARBA" id="ARBA00023157"/>
    </source>
</evidence>
<dbReference type="FunFam" id="2.30.30.280:FF:000001">
    <property type="entry name" value="tRNA-specific 2-thiouridylase MnmA"/>
    <property type="match status" value="1"/>
</dbReference>
<dbReference type="NCBIfam" id="TIGR00420">
    <property type="entry name" value="trmU"/>
    <property type="match status" value="1"/>
</dbReference>
<dbReference type="InterPro" id="IPR023382">
    <property type="entry name" value="MnmA-like_central_sf"/>
</dbReference>
<keyword evidence="10" id="KW-1015">Disulfide bond</keyword>
<comment type="catalytic activity">
    <reaction evidence="11">
        <text>5-taurinomethyluridine(34) in tRNA + S-sulfanyl-L-cysteinyl-[protein] + AH2 + ATP = 5-taurinomethyl-2-thiouridine(34) in tRNA + L-cysteinyl-[protein] + A + AMP + diphosphate + H(+)</text>
        <dbReference type="Rhea" id="RHEA:47040"/>
        <dbReference type="Rhea" id="RHEA-COMP:10131"/>
        <dbReference type="Rhea" id="RHEA-COMP:11726"/>
        <dbReference type="Rhea" id="RHEA-COMP:11732"/>
        <dbReference type="Rhea" id="RHEA-COMP:11733"/>
        <dbReference type="ChEBI" id="CHEBI:13193"/>
        <dbReference type="ChEBI" id="CHEBI:15378"/>
        <dbReference type="ChEBI" id="CHEBI:17499"/>
        <dbReference type="ChEBI" id="CHEBI:29950"/>
        <dbReference type="ChEBI" id="CHEBI:30616"/>
        <dbReference type="ChEBI" id="CHEBI:33019"/>
        <dbReference type="ChEBI" id="CHEBI:61963"/>
        <dbReference type="ChEBI" id="CHEBI:87171"/>
        <dbReference type="ChEBI" id="CHEBI:87172"/>
        <dbReference type="ChEBI" id="CHEBI:456215"/>
        <dbReference type="EC" id="2.8.1.14"/>
    </reaction>
</comment>
<dbReference type="GO" id="GO:0005524">
    <property type="term" value="F:ATP binding"/>
    <property type="evidence" value="ECO:0007669"/>
    <property type="project" value="UniProtKB-KW"/>
</dbReference>
<dbReference type="Pfam" id="PF20258">
    <property type="entry name" value="tRNA_Me_trans_C"/>
    <property type="match status" value="1"/>
</dbReference>
<dbReference type="InterPro" id="IPR046885">
    <property type="entry name" value="MnmA-like_C"/>
</dbReference>
<feature type="domain" description="tRNA-specific 2-thiouridylase MnmA-like central" evidence="13">
    <location>
        <begin position="146"/>
        <end position="208"/>
    </location>
</feature>
<evidence type="ECO:0000256" key="7">
    <source>
        <dbReference type="ARBA" id="ARBA00022741"/>
    </source>
</evidence>
<sequence length="359" mass="39237">MRSGIKLHHLDYQKQYWTQVFETFTQKFAMGLTPNPDLACNQHIKFDALLENALQMGADKLATGHYARLCQPQSGGPVQLLRGIDENKDQSYFLANVGADAFEKVLFPLGTLTKADVRNLAVSEGLVTATKRSSAGICFVGRRDFRDFISEYVEMKPGPFVCVDGNSHLGTHTGIAAYTHGQRAGISGVPKPFYVVGKNVENNTVFVAPGADHPALFCTSAVAGDPFWISGQPPKVLQDGQPLTCMFKARYRQSLEKCTVCFVDSNTEEAIAESMGVAGTETTEFASSSFCRVRHTLDEGKRLLQIRFEDPTRAITPGQALVLYDGDVCLGASVIAYPGPSLFEQNQLHEEDVQVSVSV</sequence>
<evidence type="ECO:0000313" key="14">
    <source>
        <dbReference type="EMBL" id="KAG0592785.1"/>
    </source>
</evidence>
<proteinExistence type="inferred from homology"/>
<keyword evidence="7" id="KW-0547">Nucleotide-binding</keyword>
<evidence type="ECO:0000256" key="1">
    <source>
        <dbReference type="ARBA" id="ARBA00003986"/>
    </source>
</evidence>
<keyword evidence="4" id="KW-0820">tRNA-binding</keyword>
<comment type="similarity">
    <text evidence="2">Belongs to the MnmA/TRMU family.</text>
</comment>
<dbReference type="PANTHER" id="PTHR11933:SF5">
    <property type="entry name" value="MITOCHONDRIAL TRNA-SPECIFIC 2-THIOURIDYLASE 1"/>
    <property type="match status" value="1"/>
</dbReference>
<evidence type="ECO:0000259" key="12">
    <source>
        <dbReference type="Pfam" id="PF20258"/>
    </source>
</evidence>
<dbReference type="GO" id="GO:0002143">
    <property type="term" value="P:tRNA wobble position uridine thiolation"/>
    <property type="evidence" value="ECO:0007669"/>
    <property type="project" value="TreeGrafter"/>
</dbReference>
<evidence type="ECO:0000256" key="3">
    <source>
        <dbReference type="ARBA" id="ARBA00011953"/>
    </source>
</evidence>
<dbReference type="CDD" id="cd01998">
    <property type="entry name" value="MnmA_TRMU-like"/>
    <property type="match status" value="1"/>
</dbReference>